<feature type="non-terminal residue" evidence="1">
    <location>
        <position position="1"/>
    </location>
</feature>
<dbReference type="AlphaFoldDB" id="A0A080YYF2"/>
<evidence type="ECO:0000313" key="1">
    <source>
        <dbReference type="EMBL" id="ETO59413.1"/>
    </source>
</evidence>
<reference evidence="1 2" key="1">
    <citation type="submission" date="2013-11" db="EMBL/GenBank/DDBJ databases">
        <title>The Genome Sequence of Phytophthora parasitica P1976.</title>
        <authorList>
            <consortium name="The Broad Institute Genomics Platform"/>
            <person name="Russ C."/>
            <person name="Tyler B."/>
            <person name="Panabieres F."/>
            <person name="Shan W."/>
            <person name="Tripathy S."/>
            <person name="Grunwald N."/>
            <person name="Machado M."/>
            <person name="Johnson C.S."/>
            <person name="Walker B."/>
            <person name="Young S."/>
            <person name="Zeng Q."/>
            <person name="Gargeya S."/>
            <person name="Fitzgerald M."/>
            <person name="Haas B."/>
            <person name="Abouelleil A."/>
            <person name="Allen A.W."/>
            <person name="Alvarado L."/>
            <person name="Arachchi H.M."/>
            <person name="Berlin A.M."/>
            <person name="Chapman S.B."/>
            <person name="Gainer-Dewar J."/>
            <person name="Goldberg J."/>
            <person name="Griggs A."/>
            <person name="Gujja S."/>
            <person name="Hansen M."/>
            <person name="Howarth C."/>
            <person name="Imamovic A."/>
            <person name="Ireland A."/>
            <person name="Larimer J."/>
            <person name="McCowan C."/>
            <person name="Murphy C."/>
            <person name="Pearson M."/>
            <person name="Poon T.W."/>
            <person name="Priest M."/>
            <person name="Roberts A."/>
            <person name="Saif S."/>
            <person name="Shea T."/>
            <person name="Sisk P."/>
            <person name="Sykes S."/>
            <person name="Wortman J."/>
            <person name="Nusbaum C."/>
            <person name="Birren B."/>
        </authorList>
    </citation>
    <scope>NUCLEOTIDE SEQUENCE [LARGE SCALE GENOMIC DNA]</scope>
    <source>
        <strain evidence="1 2">P1976</strain>
    </source>
</reference>
<feature type="non-terminal residue" evidence="1">
    <location>
        <position position="67"/>
    </location>
</feature>
<organism evidence="1 2">
    <name type="scientific">Phytophthora nicotianae P1976</name>
    <dbReference type="NCBI Taxonomy" id="1317066"/>
    <lineage>
        <taxon>Eukaryota</taxon>
        <taxon>Sar</taxon>
        <taxon>Stramenopiles</taxon>
        <taxon>Oomycota</taxon>
        <taxon>Peronosporomycetes</taxon>
        <taxon>Peronosporales</taxon>
        <taxon>Peronosporaceae</taxon>
        <taxon>Phytophthora</taxon>
    </lineage>
</organism>
<name>A0A080YYF2_PHYNI</name>
<comment type="caution">
    <text evidence="1">The sequence shown here is derived from an EMBL/GenBank/DDBJ whole genome shotgun (WGS) entry which is preliminary data.</text>
</comment>
<dbReference type="Proteomes" id="UP000028582">
    <property type="component" value="Unassembled WGS sequence"/>
</dbReference>
<protein>
    <submittedName>
        <fullName evidence="1">Uncharacterized protein</fullName>
    </submittedName>
</protein>
<sequence>ENSKRLELEEVLYAPQLHFSLLSVQAAVKQDFRFQLRSQAVRCADGHALQVRSAEDQQFGPVSVSSQ</sequence>
<gene>
    <name evidence="1" type="ORF">F444_22229</name>
</gene>
<dbReference type="EMBL" id="ANJA01004107">
    <property type="protein sequence ID" value="ETO59413.1"/>
    <property type="molecule type" value="Genomic_DNA"/>
</dbReference>
<proteinExistence type="predicted"/>
<evidence type="ECO:0000313" key="2">
    <source>
        <dbReference type="Proteomes" id="UP000028582"/>
    </source>
</evidence>
<accession>A0A080YYF2</accession>